<evidence type="ECO:0000256" key="1">
    <source>
        <dbReference type="ARBA" id="ARBA00000198"/>
    </source>
</evidence>
<evidence type="ECO:0000313" key="11">
    <source>
        <dbReference type="Proteomes" id="UP000000844"/>
    </source>
</evidence>
<comment type="pathway">
    <text evidence="2">Cofactor biosynthesis; tetrahydrofolate biosynthesis; 2-amino-4-hydroxy-6-hydroxymethyl-7,8-dihydropteridine diphosphate from 7,8-dihydroneopterin triphosphate: step 4/4.</text>
</comment>
<evidence type="ECO:0000256" key="6">
    <source>
        <dbReference type="ARBA" id="ARBA00022777"/>
    </source>
</evidence>
<dbReference type="GO" id="GO:0016301">
    <property type="term" value="F:kinase activity"/>
    <property type="evidence" value="ECO:0007669"/>
    <property type="project" value="UniProtKB-KW"/>
</dbReference>
<keyword evidence="11" id="KW-1185">Reference proteome</keyword>
<protein>
    <recommendedName>
        <fullName evidence="3">2-amino-4-hydroxy-6-hydroxymethyldihydropteridine diphosphokinase</fullName>
        <ecNumber evidence="3">2.7.6.3</ecNumber>
    </recommendedName>
</protein>
<dbReference type="KEGG" id="sna:Snas_6216"/>
<comment type="catalytic activity">
    <reaction evidence="1">
        <text>6-hydroxymethyl-7,8-dihydropterin + ATP = (7,8-dihydropterin-6-yl)methyl diphosphate + AMP + H(+)</text>
        <dbReference type="Rhea" id="RHEA:11412"/>
        <dbReference type="ChEBI" id="CHEBI:15378"/>
        <dbReference type="ChEBI" id="CHEBI:30616"/>
        <dbReference type="ChEBI" id="CHEBI:44841"/>
        <dbReference type="ChEBI" id="CHEBI:72950"/>
        <dbReference type="ChEBI" id="CHEBI:456215"/>
        <dbReference type="EC" id="2.7.6.3"/>
    </reaction>
</comment>
<keyword evidence="5" id="KW-0547">Nucleotide-binding</keyword>
<dbReference type="RefSeq" id="WP_013021408.1">
    <property type="nucleotide sequence ID" value="NC_013947.1"/>
</dbReference>
<organism evidence="10 11">
    <name type="scientific">Stackebrandtia nassauensis (strain DSM 44728 / CIP 108903 / NRRL B-16338 / NBRC 102104 / LLR-40K-21)</name>
    <dbReference type="NCBI Taxonomy" id="446470"/>
    <lineage>
        <taxon>Bacteria</taxon>
        <taxon>Bacillati</taxon>
        <taxon>Actinomycetota</taxon>
        <taxon>Actinomycetes</taxon>
        <taxon>Glycomycetales</taxon>
        <taxon>Glycomycetaceae</taxon>
        <taxon>Stackebrandtia</taxon>
    </lineage>
</organism>
<dbReference type="Pfam" id="PF01288">
    <property type="entry name" value="HPPK"/>
    <property type="match status" value="1"/>
</dbReference>
<dbReference type="EMBL" id="CP001778">
    <property type="protein sequence ID" value="ADD45837.1"/>
    <property type="molecule type" value="Genomic_DNA"/>
</dbReference>
<accession>D3Q2T6</accession>
<evidence type="ECO:0000259" key="9">
    <source>
        <dbReference type="PROSITE" id="PS00794"/>
    </source>
</evidence>
<dbReference type="GO" id="GO:0046656">
    <property type="term" value="P:folic acid biosynthetic process"/>
    <property type="evidence" value="ECO:0007669"/>
    <property type="project" value="UniProtKB-KW"/>
</dbReference>
<dbReference type="InterPro" id="IPR000550">
    <property type="entry name" value="Hppk"/>
</dbReference>
<name>D3Q2T6_STANL</name>
<evidence type="ECO:0000256" key="7">
    <source>
        <dbReference type="ARBA" id="ARBA00022840"/>
    </source>
</evidence>
<keyword evidence="7" id="KW-0067">ATP-binding</keyword>
<dbReference type="GO" id="GO:0005524">
    <property type="term" value="F:ATP binding"/>
    <property type="evidence" value="ECO:0007669"/>
    <property type="project" value="UniProtKB-KW"/>
</dbReference>
<dbReference type="GO" id="GO:0046654">
    <property type="term" value="P:tetrahydrofolate biosynthetic process"/>
    <property type="evidence" value="ECO:0007669"/>
    <property type="project" value="UniProtKB-UniPathway"/>
</dbReference>
<keyword evidence="8" id="KW-0289">Folate biosynthesis</keyword>
<dbReference type="EC" id="2.7.6.3" evidence="3"/>
<dbReference type="Proteomes" id="UP000000844">
    <property type="component" value="Chromosome"/>
</dbReference>
<keyword evidence="6 10" id="KW-0418">Kinase</keyword>
<dbReference type="SUPFAM" id="SSF55083">
    <property type="entry name" value="6-hydroxymethyl-7,8-dihydropterin pyrophosphokinase, HPPK"/>
    <property type="match status" value="1"/>
</dbReference>
<dbReference type="eggNOG" id="COG0801">
    <property type="taxonomic scope" value="Bacteria"/>
</dbReference>
<evidence type="ECO:0000256" key="2">
    <source>
        <dbReference type="ARBA" id="ARBA00005051"/>
    </source>
</evidence>
<dbReference type="Gene3D" id="3.30.70.560">
    <property type="entry name" value="7,8-Dihydro-6-hydroxymethylpterin-pyrophosphokinase HPPK"/>
    <property type="match status" value="1"/>
</dbReference>
<feature type="domain" description="7,8-dihydro-6-hydroxymethylpterin-pyrophosphokinase" evidence="9">
    <location>
        <begin position="85"/>
        <end position="96"/>
    </location>
</feature>
<dbReference type="UniPathway" id="UPA00077">
    <property type="reaction ID" value="UER00155"/>
</dbReference>
<dbReference type="GO" id="GO:0003848">
    <property type="term" value="F:2-amino-4-hydroxy-6-hydroxymethyldihydropteridine diphosphokinase activity"/>
    <property type="evidence" value="ECO:0007669"/>
    <property type="project" value="UniProtKB-EC"/>
</dbReference>
<reference evidence="10 11" key="1">
    <citation type="journal article" date="2009" name="Stand. Genomic Sci.">
        <title>Complete genome sequence of Stackebrandtia nassauensis type strain (LLR-40K-21).</title>
        <authorList>
            <person name="Munk C."/>
            <person name="Lapidus A."/>
            <person name="Copeland A."/>
            <person name="Jando M."/>
            <person name="Mayilraj S."/>
            <person name="Glavina Del Rio T."/>
            <person name="Nolan M."/>
            <person name="Chen F."/>
            <person name="Lucas S."/>
            <person name="Tice H."/>
            <person name="Cheng J.F."/>
            <person name="Han C."/>
            <person name="Detter J.C."/>
            <person name="Bruce D."/>
            <person name="Goodwin L."/>
            <person name="Chain P."/>
            <person name="Pitluck S."/>
            <person name="Goker M."/>
            <person name="Ovchinikova G."/>
            <person name="Pati A."/>
            <person name="Ivanova N."/>
            <person name="Mavromatis K."/>
            <person name="Chen A."/>
            <person name="Palaniappan K."/>
            <person name="Land M."/>
            <person name="Hauser L."/>
            <person name="Chang Y.J."/>
            <person name="Jeffries C.D."/>
            <person name="Bristow J."/>
            <person name="Eisen J.A."/>
            <person name="Markowitz V."/>
            <person name="Hugenholtz P."/>
            <person name="Kyrpides N.C."/>
            <person name="Klenk H.P."/>
        </authorList>
    </citation>
    <scope>NUCLEOTIDE SEQUENCE [LARGE SCALE GENOMIC DNA]</scope>
    <source>
        <strain evidence="11">DSM 44728 / CIP 108903 / NRRL B-16338 / NBRC 102104 / LLR-40K-21</strain>
    </source>
</reference>
<dbReference type="AlphaFoldDB" id="D3Q2T6"/>
<dbReference type="PROSITE" id="PS00794">
    <property type="entry name" value="HPPK"/>
    <property type="match status" value="1"/>
</dbReference>
<dbReference type="OrthoDB" id="9808041at2"/>
<dbReference type="PANTHER" id="PTHR43071">
    <property type="entry name" value="2-AMINO-4-HYDROXY-6-HYDROXYMETHYLDIHYDROPTERIDINE PYROPHOSPHOKINASE"/>
    <property type="match status" value="1"/>
</dbReference>
<dbReference type="NCBIfam" id="TIGR01498">
    <property type="entry name" value="folK"/>
    <property type="match status" value="1"/>
</dbReference>
<evidence type="ECO:0000313" key="10">
    <source>
        <dbReference type="EMBL" id="ADD45837.1"/>
    </source>
</evidence>
<proteinExistence type="predicted"/>
<gene>
    <name evidence="10" type="ordered locus">Snas_6216</name>
</gene>
<dbReference type="InterPro" id="IPR035907">
    <property type="entry name" value="Hppk_sf"/>
</dbReference>
<evidence type="ECO:0000256" key="3">
    <source>
        <dbReference type="ARBA" id="ARBA00013253"/>
    </source>
</evidence>
<keyword evidence="4" id="KW-0808">Transferase</keyword>
<dbReference type="PANTHER" id="PTHR43071:SF1">
    <property type="entry name" value="2-AMINO-4-HYDROXY-6-HYDROXYMETHYLDIHYDROPTERIDINE PYROPHOSPHOKINASE"/>
    <property type="match status" value="1"/>
</dbReference>
<dbReference type="CDD" id="cd00483">
    <property type="entry name" value="HPPK"/>
    <property type="match status" value="1"/>
</dbReference>
<dbReference type="STRING" id="446470.Snas_6216"/>
<dbReference type="HOGENOM" id="CLU_097916_0_0_11"/>
<evidence type="ECO:0000256" key="8">
    <source>
        <dbReference type="ARBA" id="ARBA00022909"/>
    </source>
</evidence>
<sequence>MTTVVLSLGANLGDRRAALASAAEALGPGQLSEVYETPPWGDDDQPTYLNLAMIATDADRSVEDWLALAEDIQAKAGRVRDPKRRYGPRVLDVDIIMAWDADGEPIHCDSPTLTLPHPRAHLRAFVLVPWLSLQPDAALPGRGRLRDLLRDPGLAADARALRRVGKLSS</sequence>
<evidence type="ECO:0000256" key="4">
    <source>
        <dbReference type="ARBA" id="ARBA00022679"/>
    </source>
</evidence>
<evidence type="ECO:0000256" key="5">
    <source>
        <dbReference type="ARBA" id="ARBA00022741"/>
    </source>
</evidence>